<dbReference type="AlphaFoldDB" id="A0A1H5PZY2"/>
<keyword evidence="4 5" id="KW-0472">Membrane</keyword>
<dbReference type="EMBL" id="FNUC01000004">
    <property type="protein sequence ID" value="SEF18748.1"/>
    <property type="molecule type" value="Genomic_DNA"/>
</dbReference>
<dbReference type="InterPro" id="IPR003339">
    <property type="entry name" value="ABC/ECF_trnsptr_transmembrane"/>
</dbReference>
<feature type="transmembrane region" description="Helical" evidence="5">
    <location>
        <begin position="269"/>
        <end position="288"/>
    </location>
</feature>
<feature type="transmembrane region" description="Helical" evidence="5">
    <location>
        <begin position="63"/>
        <end position="83"/>
    </location>
</feature>
<proteinExistence type="predicted"/>
<feature type="transmembrane region" description="Helical" evidence="5">
    <location>
        <begin position="236"/>
        <end position="257"/>
    </location>
</feature>
<dbReference type="RefSeq" id="WP_069111478.1">
    <property type="nucleotide sequence ID" value="NZ_FNUC01000004.1"/>
</dbReference>
<sequence>MRTRWAAYWLPRSLHPGAWWIWALGLAAAASRTTNPLTLGLILAVAGFVVVARRGDAPWALAFRLYLILGGFIVVMRVAYRVIFGGGEGPTVLVTLPEIPLPPWAAGIRLFGPVSLESLLGGFYDGLRLATMVVCLGAANALANPKRLLKAVPGALYEVGSAVVVALSVFPQLTESVQRVRRARRLRGGAGSGRRALHGIVVPVLEDALDRSLQLAAAMDARGYGRSGDTPRGVRLLTGTLTILGLIGVCVGVYGVLDGSAPRTLGVPMLLAGIAVAGAGFVVTGRRVRRTRYRPDRWRLAELVAAGSGVAVGVVLYLTSSIDPANINPTLKPLSWPQLSPYVVLGVLAGALPAWLTPPPAPSLPAAPVQADLRVKETVS</sequence>
<dbReference type="InterPro" id="IPR009214">
    <property type="entry name" value="DUF1129"/>
</dbReference>
<evidence type="ECO:0000256" key="2">
    <source>
        <dbReference type="ARBA" id="ARBA00022692"/>
    </source>
</evidence>
<dbReference type="CDD" id="cd16914">
    <property type="entry name" value="EcfT"/>
    <property type="match status" value="1"/>
</dbReference>
<evidence type="ECO:0000256" key="5">
    <source>
        <dbReference type="SAM" id="Phobius"/>
    </source>
</evidence>
<dbReference type="Proteomes" id="UP000181980">
    <property type="component" value="Unassembled WGS sequence"/>
</dbReference>
<feature type="transmembrane region" description="Helical" evidence="5">
    <location>
        <begin position="20"/>
        <end position="51"/>
    </location>
</feature>
<evidence type="ECO:0000313" key="7">
    <source>
        <dbReference type="Proteomes" id="UP000181980"/>
    </source>
</evidence>
<dbReference type="STRING" id="561176.SAMN04488561_6817"/>
<protein>
    <submittedName>
        <fullName evidence="6">Energy-coupling factor transport system permease protein</fullName>
    </submittedName>
</protein>
<dbReference type="Pfam" id="PF06570">
    <property type="entry name" value="DUF1129"/>
    <property type="match status" value="1"/>
</dbReference>
<dbReference type="OrthoDB" id="5187293at2"/>
<keyword evidence="7" id="KW-1185">Reference proteome</keyword>
<evidence type="ECO:0000256" key="3">
    <source>
        <dbReference type="ARBA" id="ARBA00022989"/>
    </source>
</evidence>
<evidence type="ECO:0000256" key="4">
    <source>
        <dbReference type="ARBA" id="ARBA00023136"/>
    </source>
</evidence>
<dbReference type="PANTHER" id="PTHR33514">
    <property type="entry name" value="PROTEIN ABCI12, CHLOROPLASTIC"/>
    <property type="match status" value="1"/>
</dbReference>
<accession>A0A1H5PZY2</accession>
<dbReference type="PANTHER" id="PTHR33514:SF15">
    <property type="entry name" value="COBALT TRANSPORT PROTEIN"/>
    <property type="match status" value="1"/>
</dbReference>
<evidence type="ECO:0000256" key="1">
    <source>
        <dbReference type="ARBA" id="ARBA00004141"/>
    </source>
</evidence>
<keyword evidence="3 5" id="KW-1133">Transmembrane helix</keyword>
<organism evidence="6 7">
    <name type="scientific">Jiangella alba</name>
    <dbReference type="NCBI Taxonomy" id="561176"/>
    <lineage>
        <taxon>Bacteria</taxon>
        <taxon>Bacillati</taxon>
        <taxon>Actinomycetota</taxon>
        <taxon>Actinomycetes</taxon>
        <taxon>Jiangellales</taxon>
        <taxon>Jiangellaceae</taxon>
        <taxon>Jiangella</taxon>
    </lineage>
</organism>
<dbReference type="Pfam" id="PF02361">
    <property type="entry name" value="CbiQ"/>
    <property type="match status" value="1"/>
</dbReference>
<feature type="transmembrane region" description="Helical" evidence="5">
    <location>
        <begin position="339"/>
        <end position="356"/>
    </location>
</feature>
<evidence type="ECO:0000313" key="6">
    <source>
        <dbReference type="EMBL" id="SEF18748.1"/>
    </source>
</evidence>
<feature type="transmembrane region" description="Helical" evidence="5">
    <location>
        <begin position="300"/>
        <end position="319"/>
    </location>
</feature>
<dbReference type="GO" id="GO:0005886">
    <property type="term" value="C:plasma membrane"/>
    <property type="evidence" value="ECO:0007669"/>
    <property type="project" value="TreeGrafter"/>
</dbReference>
<keyword evidence="2 5" id="KW-0812">Transmembrane</keyword>
<comment type="subcellular location">
    <subcellularLocation>
        <location evidence="1">Membrane</location>
        <topology evidence="1">Multi-pass membrane protein</topology>
    </subcellularLocation>
</comment>
<gene>
    <name evidence="6" type="ORF">SAMN04488561_6817</name>
</gene>
<reference evidence="7" key="1">
    <citation type="submission" date="2016-10" db="EMBL/GenBank/DDBJ databases">
        <authorList>
            <person name="Varghese N."/>
            <person name="Submissions S."/>
        </authorList>
    </citation>
    <scope>NUCLEOTIDE SEQUENCE [LARGE SCALE GENOMIC DNA]</scope>
    <source>
        <strain evidence="7">DSM 45237</strain>
    </source>
</reference>
<name>A0A1H5PZY2_9ACTN</name>
<feature type="transmembrane region" description="Helical" evidence="5">
    <location>
        <begin position="155"/>
        <end position="174"/>
    </location>
</feature>